<proteinExistence type="predicted"/>
<gene>
    <name evidence="2" type="ORF">RY831_18695</name>
</gene>
<feature type="chain" id="PRO_5046040954" description="Glycine-zipper-containing OmpA-like membrane domain-containing protein" evidence="1">
    <location>
        <begin position="21"/>
        <end position="166"/>
    </location>
</feature>
<keyword evidence="1" id="KW-0732">Signal</keyword>
<dbReference type="EMBL" id="JAWIIV010000016">
    <property type="protein sequence ID" value="MEC4721197.1"/>
    <property type="molecule type" value="Genomic_DNA"/>
</dbReference>
<evidence type="ECO:0000313" key="3">
    <source>
        <dbReference type="Proteomes" id="UP001352263"/>
    </source>
</evidence>
<evidence type="ECO:0000313" key="2">
    <source>
        <dbReference type="EMBL" id="MEC4721197.1"/>
    </source>
</evidence>
<keyword evidence="3" id="KW-1185">Reference proteome</keyword>
<sequence length="166" mass="16629">MSTKFPTPAVLICLTLLTSACTTPTPNAPSVMVLPGSGKNFDQFRADNELCRQFASEQLNNSGGQNAISASGIGSTALGTALGAAAGAAISGGRGAAAGAGGGFALGGLSGVNAAETTAAQLQRRYDIGYQQCMYANGHRIPPAGGIMGQFFQGFSERPPGSPSTR</sequence>
<evidence type="ECO:0008006" key="4">
    <source>
        <dbReference type="Google" id="ProtNLM"/>
    </source>
</evidence>
<comment type="caution">
    <text evidence="2">The sequence shown here is derived from an EMBL/GenBank/DDBJ whole genome shotgun (WGS) entry which is preliminary data.</text>
</comment>
<name>A0ABU6JD61_9BURK</name>
<dbReference type="PROSITE" id="PS51257">
    <property type="entry name" value="PROKAR_LIPOPROTEIN"/>
    <property type="match status" value="1"/>
</dbReference>
<dbReference type="Proteomes" id="UP001352263">
    <property type="component" value="Unassembled WGS sequence"/>
</dbReference>
<protein>
    <recommendedName>
        <fullName evidence="4">Glycine-zipper-containing OmpA-like membrane domain-containing protein</fullName>
    </recommendedName>
</protein>
<feature type="signal peptide" evidence="1">
    <location>
        <begin position="1"/>
        <end position="20"/>
    </location>
</feature>
<reference evidence="2 3" key="1">
    <citation type="submission" date="2023-10" db="EMBL/GenBank/DDBJ databases">
        <title>Noviherbaspirillum sp. CPCC 100848 genome assembly.</title>
        <authorList>
            <person name="Li X.Y."/>
            <person name="Fang X.M."/>
        </authorList>
    </citation>
    <scope>NUCLEOTIDE SEQUENCE [LARGE SCALE GENOMIC DNA]</scope>
    <source>
        <strain evidence="2 3">CPCC 100848</strain>
    </source>
</reference>
<evidence type="ECO:0000256" key="1">
    <source>
        <dbReference type="SAM" id="SignalP"/>
    </source>
</evidence>
<dbReference type="RefSeq" id="WP_326507903.1">
    <property type="nucleotide sequence ID" value="NZ_JAWIIV010000016.1"/>
</dbReference>
<accession>A0ABU6JD61</accession>
<organism evidence="2 3">
    <name type="scientific">Noviherbaspirillum album</name>
    <dbReference type="NCBI Taxonomy" id="3080276"/>
    <lineage>
        <taxon>Bacteria</taxon>
        <taxon>Pseudomonadati</taxon>
        <taxon>Pseudomonadota</taxon>
        <taxon>Betaproteobacteria</taxon>
        <taxon>Burkholderiales</taxon>
        <taxon>Oxalobacteraceae</taxon>
        <taxon>Noviherbaspirillum</taxon>
    </lineage>
</organism>